<dbReference type="InterPro" id="IPR001375">
    <property type="entry name" value="Peptidase_S9_cat"/>
</dbReference>
<evidence type="ECO:0000256" key="1">
    <source>
        <dbReference type="ARBA" id="ARBA00022729"/>
    </source>
</evidence>
<protein>
    <recommendedName>
        <fullName evidence="2">Peptidase S9 prolyl oligopeptidase catalytic domain-containing protein</fullName>
    </recommendedName>
</protein>
<dbReference type="InParanoid" id="A0A1V8SIR5"/>
<comment type="caution">
    <text evidence="3">The sequence shown here is derived from an EMBL/GenBank/DDBJ whole genome shotgun (WGS) entry which is preliminary data.</text>
</comment>
<organism evidence="3 4">
    <name type="scientific">Cryoendolithus antarcticus</name>
    <dbReference type="NCBI Taxonomy" id="1507870"/>
    <lineage>
        <taxon>Eukaryota</taxon>
        <taxon>Fungi</taxon>
        <taxon>Dikarya</taxon>
        <taxon>Ascomycota</taxon>
        <taxon>Pezizomycotina</taxon>
        <taxon>Dothideomycetes</taxon>
        <taxon>Dothideomycetidae</taxon>
        <taxon>Cladosporiales</taxon>
        <taxon>Cladosporiaceae</taxon>
        <taxon>Cryoendolithus</taxon>
    </lineage>
</organism>
<dbReference type="STRING" id="1507870.A0A1V8SIR5"/>
<dbReference type="Pfam" id="PF00326">
    <property type="entry name" value="Peptidase_S9"/>
    <property type="match status" value="1"/>
</dbReference>
<dbReference type="OrthoDB" id="449091at2759"/>
<dbReference type="Proteomes" id="UP000192596">
    <property type="component" value="Unassembled WGS sequence"/>
</dbReference>
<name>A0A1V8SIR5_9PEZI</name>
<dbReference type="InterPro" id="IPR050955">
    <property type="entry name" value="Plant_Biomass_Hydrol_Est"/>
</dbReference>
<evidence type="ECO:0000313" key="3">
    <source>
        <dbReference type="EMBL" id="OQN98761.1"/>
    </source>
</evidence>
<dbReference type="EMBL" id="NAJO01000044">
    <property type="protein sequence ID" value="OQN98761.1"/>
    <property type="molecule type" value="Genomic_DNA"/>
</dbReference>
<dbReference type="AlphaFoldDB" id="A0A1V8SIR5"/>
<dbReference type="GO" id="GO:0006508">
    <property type="term" value="P:proteolysis"/>
    <property type="evidence" value="ECO:0007669"/>
    <property type="project" value="InterPro"/>
</dbReference>
<gene>
    <name evidence="3" type="ORF">B0A48_15427</name>
</gene>
<proteinExistence type="predicted"/>
<evidence type="ECO:0000313" key="4">
    <source>
        <dbReference type="Proteomes" id="UP000192596"/>
    </source>
</evidence>
<reference evidence="4" key="1">
    <citation type="submission" date="2017-03" db="EMBL/GenBank/DDBJ databases">
        <title>Genomes of endolithic fungi from Antarctica.</title>
        <authorList>
            <person name="Coleine C."/>
            <person name="Masonjones S."/>
            <person name="Stajich J.E."/>
        </authorList>
    </citation>
    <scope>NUCLEOTIDE SEQUENCE [LARGE SCALE GENOMIC DNA]</scope>
    <source>
        <strain evidence="4">CCFEE 5527</strain>
    </source>
</reference>
<dbReference type="PANTHER" id="PTHR43037:SF4">
    <property type="entry name" value="PEPTIDASE S9 PROLYL OLIGOPEPTIDASE CATALYTIC DOMAIN-CONTAINING PROTEIN"/>
    <property type="match status" value="1"/>
</dbReference>
<keyword evidence="4" id="KW-1185">Reference proteome</keyword>
<evidence type="ECO:0000259" key="2">
    <source>
        <dbReference type="Pfam" id="PF00326"/>
    </source>
</evidence>
<keyword evidence="1" id="KW-0732">Signal</keyword>
<dbReference type="SUPFAM" id="SSF53474">
    <property type="entry name" value="alpha/beta-Hydrolases"/>
    <property type="match status" value="1"/>
</dbReference>
<dbReference type="Gene3D" id="3.40.50.1820">
    <property type="entry name" value="alpha/beta hydrolase"/>
    <property type="match status" value="1"/>
</dbReference>
<accession>A0A1V8SIR5</accession>
<feature type="domain" description="Peptidase S9 prolyl oligopeptidase catalytic" evidence="2">
    <location>
        <begin position="509"/>
        <end position="640"/>
    </location>
</feature>
<sequence>MSELDNWLQLAAGAERRKPDFTVLSIALLHPSMDHARVHETPADKQLLIERAPNVLALQTWIGLDTSTQRDSAMGRSDVSFASHWHVLGPFQTGTREAAWGADPFELHGGFHALDYDSDASFPSSLAANGTAHWNSTAASVGGKDRLTQVNLTVRFPEVDWKFQQQVYGWAALQWQAWARGEFTVHGIEPATFTFQADSVLEYWIDDEHHWGGDFYETGRAPLVLHLKPGLHRIDLRVIREVRAMGGITDDPRVDLRLQLHRQDSTKPLVQCGSILVSDFITPSSEYKDSVMSAGGFANWYASISLRSNAAKGEITIDKISLQDDKLAEYWAVALVSSEPTVLVPGQSRPVSFIIRSLSYEYVNHIPETFVIRLHYSLLDVGEAHGAVPYILEAEFPVQHRDVYETHKFTYLHPSGIVSYAMLRPPKPNIWKRCMNDSRSIPILLALHGAGVEADSDLSRQSFDGYPDACAWILIPSGVTPWCGDDWHIFAQRDIQAAASAVVPWSQGVGWKGPYVDPGTWVLAGHSNGGQGVWATLLHYPDRIHAAAPVSGYSSIQNYVPYHFWHSAQACKMAVIQSTLETWRHELLLANAKEIPLLQQHGGADDNVPPYHSHLMHQLLPEAEWNSTYHEIPNMPHWWTGVMTTPQLRSFFEAYLPPKYSAQAREHEFYHPTTLDFELVTANPADTDTKRGFKIQLLEVPGRLGRIRVRLDAGKTTVELRTSNVRALRVPDWFWYCKHITIDGQEMNEYNPGKYRIAVPKTPTIPQFDLDGGQLVELVREVGPADPVLDKRLEQLPHLWRQNTRDESKWVLASDSAHASPDYTGEAPSPLTRWGRQLGSIESILRTEGPFNIVANLPRSTIGSREESGEAVELKRLALQVSRNLQTYFYADSVIRTSIDTEEASGEQYLSALRNTGNAISLAIGDSLPELSVAHIDHAIEITDAGTITVKDQSGNAHVYSNALYPGLGAIFLRPLPTERLELVVWGADVAGLRRAARLIPMMTGTGVPDFVLLDGTAAWKGVEGALALGFLDERWNCSVNSFLT</sequence>
<dbReference type="GO" id="GO:0008236">
    <property type="term" value="F:serine-type peptidase activity"/>
    <property type="evidence" value="ECO:0007669"/>
    <property type="project" value="InterPro"/>
</dbReference>
<dbReference type="InterPro" id="IPR029058">
    <property type="entry name" value="AB_hydrolase_fold"/>
</dbReference>
<dbReference type="PANTHER" id="PTHR43037">
    <property type="entry name" value="UNNAMED PRODUCT-RELATED"/>
    <property type="match status" value="1"/>
</dbReference>